<reference evidence="6 7" key="1">
    <citation type="submission" date="2013-07" db="EMBL/GenBank/DDBJ databases">
        <authorList>
            <person name="Weinstock G."/>
            <person name="Sodergren E."/>
            <person name="Wylie T."/>
            <person name="Fulton L."/>
            <person name="Fulton R."/>
            <person name="Fronick C."/>
            <person name="O'Laughlin M."/>
            <person name="Godfrey J."/>
            <person name="Miner T."/>
            <person name="Herter B."/>
            <person name="Appelbaum E."/>
            <person name="Cordes M."/>
            <person name="Lek S."/>
            <person name="Wollam A."/>
            <person name="Pepin K.H."/>
            <person name="Palsikar V.B."/>
            <person name="Mitreva M."/>
            <person name="Wilson R.K."/>
        </authorList>
    </citation>
    <scope>NUCLEOTIDE SEQUENCE [LARGE SCALE GENOMIC DNA]</scope>
    <source>
        <strain evidence="6 7">ATCC 14940</strain>
    </source>
</reference>
<evidence type="ECO:0000256" key="1">
    <source>
        <dbReference type="ARBA" id="ARBA00022741"/>
    </source>
</evidence>
<evidence type="ECO:0000256" key="3">
    <source>
        <dbReference type="ARBA" id="ARBA00023015"/>
    </source>
</evidence>
<dbReference type="InterPro" id="IPR027417">
    <property type="entry name" value="P-loop_NTPase"/>
</dbReference>
<dbReference type="EMBL" id="AWSU01000176">
    <property type="protein sequence ID" value="ERI76952.1"/>
    <property type="molecule type" value="Genomic_DNA"/>
</dbReference>
<dbReference type="InterPro" id="IPR009057">
    <property type="entry name" value="Homeodomain-like_sf"/>
</dbReference>
<dbReference type="FunFam" id="3.40.50.300:FF:000006">
    <property type="entry name" value="DNA-binding transcriptional regulator NtrC"/>
    <property type="match status" value="1"/>
</dbReference>
<dbReference type="Gene3D" id="1.10.8.60">
    <property type="match status" value="1"/>
</dbReference>
<dbReference type="GO" id="GO:0005524">
    <property type="term" value="F:ATP binding"/>
    <property type="evidence" value="ECO:0007669"/>
    <property type="project" value="UniProtKB-KW"/>
</dbReference>
<dbReference type="CDD" id="cd00009">
    <property type="entry name" value="AAA"/>
    <property type="match status" value="1"/>
</dbReference>
<dbReference type="PROSITE" id="PS50045">
    <property type="entry name" value="SIGMA54_INTERACT_4"/>
    <property type="match status" value="1"/>
</dbReference>
<feature type="domain" description="Sigma-54 factor interaction" evidence="5">
    <location>
        <begin position="167"/>
        <end position="394"/>
    </location>
</feature>
<dbReference type="Pfam" id="PF25601">
    <property type="entry name" value="AAA_lid_14"/>
    <property type="match status" value="1"/>
</dbReference>
<evidence type="ECO:0000256" key="2">
    <source>
        <dbReference type="ARBA" id="ARBA00022840"/>
    </source>
</evidence>
<dbReference type="RefSeq" id="WP_021642974.1">
    <property type="nucleotide sequence ID" value="NZ_KE992980.1"/>
</dbReference>
<dbReference type="SUPFAM" id="SSF55785">
    <property type="entry name" value="PYP-like sensor domain (PAS domain)"/>
    <property type="match status" value="1"/>
</dbReference>
<sequence>MKNTQNERIRELEEKIYCLETIIQNIHEGIILTDRNCIITVFNPAKAEMEHMDAGKALGEISWLAYEHSDWESSEHRRVMDSGKAILNAYRPHAFVGQAPVYINYDTVPIKKDGEIIGVYSICRTEYTLRKLLYGLLEHKRQILADAAAEADPVNIAEGTRYTFADITGTSPIMREIIKEAQAVSTMNMSILITGETGVGKEVLAQSIHNLGRERHKFIAINCAAIPAELFESTLFGTVKGAYTGAVNNIGLFREAGEGTLFLDEFNSLTPLNQTKLLRVLQERCVRPVGSTKEFPVQCRLICASNENLQTLLDEGRLRPDLYYRISEYCLEIPPLRERPEDIISLSLLFVKKYNKELGRNILHFSDELIHWMQNRAWYGNSRELQHAIQNMMLKASEFDDTLTLEDLPVVTRRAPARHQSESSFHRIPAAEPVKEAAKELTSEPVSGLTEILKTYQRELLIQTLEKENWNISSSARILQISRQNLLARMTRLQISSPHNPPSA</sequence>
<accession>A0ABC9TXV1</accession>
<dbReference type="PROSITE" id="PS00675">
    <property type="entry name" value="SIGMA54_INTERACT_1"/>
    <property type="match status" value="1"/>
</dbReference>
<evidence type="ECO:0000313" key="6">
    <source>
        <dbReference type="EMBL" id="ERI76952.1"/>
    </source>
</evidence>
<dbReference type="AlphaFoldDB" id="A0ABC9TXV1"/>
<dbReference type="SUPFAM" id="SSF46689">
    <property type="entry name" value="Homeodomain-like"/>
    <property type="match status" value="1"/>
</dbReference>
<dbReference type="Gene3D" id="3.30.450.20">
    <property type="entry name" value="PAS domain"/>
    <property type="match status" value="1"/>
</dbReference>
<evidence type="ECO:0000256" key="4">
    <source>
        <dbReference type="ARBA" id="ARBA00023163"/>
    </source>
</evidence>
<protein>
    <submittedName>
        <fullName evidence="6">Arginine utilization regulatory protein RocR</fullName>
    </submittedName>
</protein>
<dbReference type="InterPro" id="IPR002078">
    <property type="entry name" value="Sigma_54_int"/>
</dbReference>
<evidence type="ECO:0000259" key="5">
    <source>
        <dbReference type="PROSITE" id="PS50045"/>
    </source>
</evidence>
<keyword evidence="3" id="KW-0805">Transcription regulation</keyword>
<dbReference type="InterPro" id="IPR003593">
    <property type="entry name" value="AAA+_ATPase"/>
</dbReference>
<dbReference type="InterPro" id="IPR025662">
    <property type="entry name" value="Sigma_54_int_dom_ATP-bd_1"/>
</dbReference>
<dbReference type="InterPro" id="IPR058031">
    <property type="entry name" value="AAA_lid_NorR"/>
</dbReference>
<organism evidence="6 7">
    <name type="scientific">[Clostridium] symbiosum ATCC 14940</name>
    <dbReference type="NCBI Taxonomy" id="411472"/>
    <lineage>
        <taxon>Bacteria</taxon>
        <taxon>Bacillati</taxon>
        <taxon>Bacillota</taxon>
        <taxon>Clostridia</taxon>
        <taxon>Lachnospirales</taxon>
        <taxon>Lachnospiraceae</taxon>
        <taxon>Otoolea</taxon>
    </lineage>
</organism>
<dbReference type="Gene3D" id="3.40.50.300">
    <property type="entry name" value="P-loop containing nucleotide triphosphate hydrolases"/>
    <property type="match status" value="1"/>
</dbReference>
<dbReference type="Pfam" id="PF02954">
    <property type="entry name" value="HTH_8"/>
    <property type="match status" value="1"/>
</dbReference>
<comment type="caution">
    <text evidence="6">The sequence shown here is derived from an EMBL/GenBank/DDBJ whole genome shotgun (WGS) entry which is preliminary data.</text>
</comment>
<keyword evidence="1" id="KW-0547">Nucleotide-binding</keyword>
<name>A0ABC9TXV1_CLOSY</name>
<dbReference type="Pfam" id="PF00158">
    <property type="entry name" value="Sigma54_activat"/>
    <property type="match status" value="1"/>
</dbReference>
<proteinExistence type="predicted"/>
<dbReference type="PANTHER" id="PTHR32071">
    <property type="entry name" value="TRANSCRIPTIONAL REGULATORY PROTEIN"/>
    <property type="match status" value="1"/>
</dbReference>
<dbReference type="SMART" id="SM00382">
    <property type="entry name" value="AAA"/>
    <property type="match status" value="1"/>
</dbReference>
<keyword evidence="2" id="KW-0067">ATP-binding</keyword>
<gene>
    <name evidence="6" type="ORF">CLOSYM_02290</name>
</gene>
<keyword evidence="4" id="KW-0804">Transcription</keyword>
<dbReference type="SUPFAM" id="SSF52540">
    <property type="entry name" value="P-loop containing nucleoside triphosphate hydrolases"/>
    <property type="match status" value="1"/>
</dbReference>
<dbReference type="InterPro" id="IPR035965">
    <property type="entry name" value="PAS-like_dom_sf"/>
</dbReference>
<evidence type="ECO:0000313" key="7">
    <source>
        <dbReference type="Proteomes" id="UP000016491"/>
    </source>
</evidence>
<dbReference type="PRINTS" id="PR01590">
    <property type="entry name" value="HTHFIS"/>
</dbReference>
<dbReference type="Proteomes" id="UP000016491">
    <property type="component" value="Unassembled WGS sequence"/>
</dbReference>
<dbReference type="PANTHER" id="PTHR32071:SF74">
    <property type="entry name" value="TRANSCRIPTIONAL ACTIVATOR ROCR"/>
    <property type="match status" value="1"/>
</dbReference>
<dbReference type="Gene3D" id="1.10.10.60">
    <property type="entry name" value="Homeodomain-like"/>
    <property type="match status" value="1"/>
</dbReference>
<dbReference type="InterPro" id="IPR002197">
    <property type="entry name" value="HTH_Fis"/>
</dbReference>